<keyword evidence="1" id="KW-0472">Membrane</keyword>
<sequence>MQNEASTSRQLRFAVFLQSLAAILLTGAGIVRWNAFGFDLWAAVLILAGLGGATAATFLVRAIRRT</sequence>
<gene>
    <name evidence="2" type="ORF">UFOPK3495_01648</name>
    <name evidence="3" type="ORF">UFOPK4237_01346</name>
</gene>
<organism evidence="2">
    <name type="scientific">freshwater metagenome</name>
    <dbReference type="NCBI Taxonomy" id="449393"/>
    <lineage>
        <taxon>unclassified sequences</taxon>
        <taxon>metagenomes</taxon>
        <taxon>ecological metagenomes</taxon>
    </lineage>
</organism>
<dbReference type="AlphaFoldDB" id="A0A6J7H8K5"/>
<feature type="transmembrane region" description="Helical" evidence="1">
    <location>
        <begin position="40"/>
        <end position="60"/>
    </location>
</feature>
<dbReference type="EMBL" id="CAFBPZ010000108">
    <property type="protein sequence ID" value="CAB5041595.1"/>
    <property type="molecule type" value="Genomic_DNA"/>
</dbReference>
<accession>A0A6J7H8K5</accession>
<keyword evidence="1" id="KW-1133">Transmembrane helix</keyword>
<reference evidence="2" key="1">
    <citation type="submission" date="2020-05" db="EMBL/GenBank/DDBJ databases">
        <authorList>
            <person name="Chiriac C."/>
            <person name="Salcher M."/>
            <person name="Ghai R."/>
            <person name="Kavagutti S V."/>
        </authorList>
    </citation>
    <scope>NUCLEOTIDE SEQUENCE</scope>
</reference>
<dbReference type="EMBL" id="CAFBMC010000136">
    <property type="protein sequence ID" value="CAB4912049.1"/>
    <property type="molecule type" value="Genomic_DNA"/>
</dbReference>
<keyword evidence="1" id="KW-0812">Transmembrane</keyword>
<evidence type="ECO:0000256" key="1">
    <source>
        <dbReference type="SAM" id="Phobius"/>
    </source>
</evidence>
<feature type="transmembrane region" description="Helical" evidence="1">
    <location>
        <begin position="12"/>
        <end position="34"/>
    </location>
</feature>
<evidence type="ECO:0000313" key="3">
    <source>
        <dbReference type="EMBL" id="CAB5041595.1"/>
    </source>
</evidence>
<evidence type="ECO:0000313" key="2">
    <source>
        <dbReference type="EMBL" id="CAB4912049.1"/>
    </source>
</evidence>
<protein>
    <submittedName>
        <fullName evidence="2">Unannotated protein</fullName>
    </submittedName>
</protein>
<name>A0A6J7H8K5_9ZZZZ</name>
<proteinExistence type="predicted"/>